<dbReference type="InterPro" id="IPR058403">
    <property type="entry name" value="DUF8090"/>
</dbReference>
<dbReference type="Pfam" id="PF11907">
    <property type="entry name" value="DUF3427"/>
    <property type="match status" value="1"/>
</dbReference>
<reference evidence="3 4" key="1">
    <citation type="submission" date="2020-08" db="EMBL/GenBank/DDBJ databases">
        <title>Sequencing the genomes of 1000 actinobacteria strains.</title>
        <authorList>
            <person name="Klenk H.-P."/>
        </authorList>
    </citation>
    <scope>NUCLEOTIDE SEQUENCE [LARGE SCALE GENOMIC DNA]</scope>
    <source>
        <strain evidence="3 4">DSM 20419</strain>
    </source>
</reference>
<keyword evidence="3" id="KW-0547">Nucleotide-binding</keyword>
<keyword evidence="4" id="KW-1185">Reference proteome</keyword>
<dbReference type="Pfam" id="PF04851">
    <property type="entry name" value="ResIII"/>
    <property type="match status" value="1"/>
</dbReference>
<dbReference type="PROSITE" id="PS51192">
    <property type="entry name" value="HELICASE_ATP_BIND_1"/>
    <property type="match status" value="1"/>
</dbReference>
<dbReference type="InterPro" id="IPR014001">
    <property type="entry name" value="Helicase_ATP-bd"/>
</dbReference>
<dbReference type="Pfam" id="PF00271">
    <property type="entry name" value="Helicase_C"/>
    <property type="match status" value="1"/>
</dbReference>
<dbReference type="SUPFAM" id="SSF56024">
    <property type="entry name" value="Phospholipase D/nuclease"/>
    <property type="match status" value="1"/>
</dbReference>
<dbReference type="PANTHER" id="PTHR47396">
    <property type="entry name" value="TYPE I RESTRICTION ENZYME ECOKI R PROTEIN"/>
    <property type="match status" value="1"/>
</dbReference>
<dbReference type="CDD" id="cd18799">
    <property type="entry name" value="SF2_C_EcoAI-like"/>
    <property type="match status" value="1"/>
</dbReference>
<dbReference type="AlphaFoldDB" id="A0A7W4UKV4"/>
<sequence length="976" mass="109857">MVDYVDPPGPFELDLRFGYLDKHLTSPRVRSPRIVWNAHENTMLRVLKHHLSESDDFTFSVAFVTARAIAMLKQAFVDFRGRGLIVTSDYLSFNAPDAFQELLGLRDLGVETRIHGSSAFHPKGYIFQRDDHVTSIFGSSNLTEKALVSNHEWNLQVSANRGSNLAEQLDTLVTEEVQLSEPLTQAWIDEYTVGYQRQKSFEVLARKLAAADRRNTPTDTGRDTPAATVAPNSMQLEALEALRDLRLSGQTKGLIVSATGTGKTILAALDVRAVEPETMLFVAHREQIIDKAMTEFQRVLGEPGHEFGKLSGTSKDRSTKYLFATVQTLSRPDMLRWFTPEAFDYIILDEAHRSGARSFERVLEQFRPKFLLGMSATPERTDGYDIFKHFDYNVPYEIRLKQALDADILTPFHYYGIADVTLEDGTIVSDQTDVKNLVSSLRVEHIVKTIETYGQKAEPPRGLIFCSSKAEAHELSDRLNSRNVHGELLRTRALTGEDSVATRELAVAALERGELNYLLSVDIFNEGIDIPTINQVVMLRQTQSNIVFIQQLGRGLRKAPGKEYVVVLDFIGNYQNNFMIPIALLGDESLNKESLRLNLSRATEADTLPGLSSVSFDRIALERVLRSISETKLNGARLIRRAFEDLKARLGHPPRLTDFLRFESTDPYEIIASYQNYENFVSKMLRQPSPMSQAGIDFLTYASIEAFSSRRPHDVLVIDSLLRQGAASREQLTRRIAEIVPTTAEDIESVIRNLDLSFHTEPDREKYKQAILVVDASRIVDLNPAFRELYTADESFRLDVDDLLQAGITVNLARYAKGTPMVPGKQYTRKDACRLFGWTKNASSTLYGYRANYTQGVCPIFVTYHKSGEISASTAYGDQFVDQATMLWYTRSNRTLDRREENAIATNQVRPEVFVKRDDTDGGDFYYLGRATAADANDSQMVDSDGNEIPVVTMHLELETPVAASLYEYLSGTHAD</sequence>
<comment type="caution">
    <text evidence="3">The sequence shown here is derived from an EMBL/GenBank/DDBJ whole genome shotgun (WGS) entry which is preliminary data.</text>
</comment>
<dbReference type="SMART" id="SM00490">
    <property type="entry name" value="HELICc"/>
    <property type="match status" value="1"/>
</dbReference>
<dbReference type="Pfam" id="PF13091">
    <property type="entry name" value="PLDc_2"/>
    <property type="match status" value="1"/>
</dbReference>
<dbReference type="PANTHER" id="PTHR47396:SF1">
    <property type="entry name" value="ATP-DEPENDENT HELICASE IRC3-RELATED"/>
    <property type="match status" value="1"/>
</dbReference>
<dbReference type="GO" id="GO:0005524">
    <property type="term" value="F:ATP binding"/>
    <property type="evidence" value="ECO:0007669"/>
    <property type="project" value="InterPro"/>
</dbReference>
<accession>A0A7W4UKV4</accession>
<keyword evidence="3" id="KW-0378">Hydrolase</keyword>
<dbReference type="GO" id="GO:0004386">
    <property type="term" value="F:helicase activity"/>
    <property type="evidence" value="ECO:0007669"/>
    <property type="project" value="UniProtKB-KW"/>
</dbReference>
<dbReference type="EMBL" id="JACHWJ010000001">
    <property type="protein sequence ID" value="MBB2956291.1"/>
    <property type="molecule type" value="Genomic_DNA"/>
</dbReference>
<dbReference type="SMART" id="SM00487">
    <property type="entry name" value="DEXDc"/>
    <property type="match status" value="1"/>
</dbReference>
<dbReference type="InterPro" id="IPR050742">
    <property type="entry name" value="Helicase_Restrict-Modif_Enz"/>
</dbReference>
<evidence type="ECO:0000313" key="4">
    <source>
        <dbReference type="Proteomes" id="UP000545286"/>
    </source>
</evidence>
<dbReference type="Pfam" id="PF26350">
    <property type="entry name" value="DUF8090"/>
    <property type="match status" value="1"/>
</dbReference>
<dbReference type="InterPro" id="IPR025202">
    <property type="entry name" value="PLD-like_dom"/>
</dbReference>
<dbReference type="Gene3D" id="3.40.50.300">
    <property type="entry name" value="P-loop containing nucleotide triphosphate hydrolases"/>
    <property type="match status" value="2"/>
</dbReference>
<dbReference type="GO" id="GO:0005829">
    <property type="term" value="C:cytosol"/>
    <property type="evidence" value="ECO:0007669"/>
    <property type="project" value="TreeGrafter"/>
</dbReference>
<keyword evidence="3" id="KW-0347">Helicase</keyword>
<feature type="domain" description="Helicase ATP-binding" evidence="1">
    <location>
        <begin position="244"/>
        <end position="396"/>
    </location>
</feature>
<dbReference type="Proteomes" id="UP000545286">
    <property type="component" value="Unassembled WGS sequence"/>
</dbReference>
<dbReference type="GO" id="GO:0016787">
    <property type="term" value="F:hydrolase activity"/>
    <property type="evidence" value="ECO:0007669"/>
    <property type="project" value="InterPro"/>
</dbReference>
<proteinExistence type="predicted"/>
<feature type="domain" description="Helicase C-terminal" evidence="2">
    <location>
        <begin position="442"/>
        <end position="598"/>
    </location>
</feature>
<evidence type="ECO:0000259" key="2">
    <source>
        <dbReference type="PROSITE" id="PS51194"/>
    </source>
</evidence>
<dbReference type="PROSITE" id="PS51194">
    <property type="entry name" value="HELICASE_CTER"/>
    <property type="match status" value="1"/>
</dbReference>
<dbReference type="Gene3D" id="3.30.870.10">
    <property type="entry name" value="Endonuclease Chain A"/>
    <property type="match status" value="1"/>
</dbReference>
<name>A0A7W4UKV4_9MICO</name>
<dbReference type="InterPro" id="IPR006935">
    <property type="entry name" value="Helicase/UvrB_N"/>
</dbReference>
<dbReference type="GO" id="GO:0003677">
    <property type="term" value="F:DNA binding"/>
    <property type="evidence" value="ECO:0007669"/>
    <property type="project" value="InterPro"/>
</dbReference>
<evidence type="ECO:0000259" key="1">
    <source>
        <dbReference type="PROSITE" id="PS51192"/>
    </source>
</evidence>
<dbReference type="InterPro" id="IPR001650">
    <property type="entry name" value="Helicase_C-like"/>
</dbReference>
<dbReference type="InterPro" id="IPR027417">
    <property type="entry name" value="P-loop_NTPase"/>
</dbReference>
<protein>
    <submittedName>
        <fullName evidence="3">Superfamily II DNA or RNA helicase/HKD family nuclease</fullName>
    </submittedName>
</protein>
<dbReference type="CDD" id="cd18032">
    <property type="entry name" value="DEXHc_RE_I_III_res"/>
    <property type="match status" value="1"/>
</dbReference>
<organism evidence="3 4">
    <name type="scientific">Pseudoclavibacter helvolus</name>
    <dbReference type="NCBI Taxonomy" id="255205"/>
    <lineage>
        <taxon>Bacteria</taxon>
        <taxon>Bacillati</taxon>
        <taxon>Actinomycetota</taxon>
        <taxon>Actinomycetes</taxon>
        <taxon>Micrococcales</taxon>
        <taxon>Microbacteriaceae</taxon>
        <taxon>Pseudoclavibacter</taxon>
    </lineage>
</organism>
<gene>
    <name evidence="3" type="ORF">FHX72_000403</name>
</gene>
<dbReference type="InterPro" id="IPR021835">
    <property type="entry name" value="DUF3427"/>
</dbReference>
<dbReference type="SUPFAM" id="SSF52540">
    <property type="entry name" value="P-loop containing nucleoside triphosphate hydrolases"/>
    <property type="match status" value="1"/>
</dbReference>
<evidence type="ECO:0000313" key="3">
    <source>
        <dbReference type="EMBL" id="MBB2956291.1"/>
    </source>
</evidence>
<keyword evidence="3" id="KW-0067">ATP-binding</keyword>
<dbReference type="RefSeq" id="WP_183622730.1">
    <property type="nucleotide sequence ID" value="NZ_JACHWJ010000001.1"/>
</dbReference>